<comment type="caution">
    <text evidence="1">The sequence shown here is derived from an EMBL/GenBank/DDBJ whole genome shotgun (WGS) entry which is preliminary data.</text>
</comment>
<gene>
    <name evidence="1" type="ORF">FHS79_003721</name>
</gene>
<name>A0A841LKL4_9SPHN</name>
<dbReference type="InterPro" id="IPR019106">
    <property type="entry name" value="T4SS_TrbC"/>
</dbReference>
<protein>
    <submittedName>
        <fullName evidence="1">Conjugal transfer pilus assembly protein TrbC</fullName>
    </submittedName>
</protein>
<keyword evidence="2" id="KW-1185">Reference proteome</keyword>
<dbReference type="Proteomes" id="UP000538147">
    <property type="component" value="Unassembled WGS sequence"/>
</dbReference>
<reference evidence="1 2" key="1">
    <citation type="submission" date="2020-08" db="EMBL/GenBank/DDBJ databases">
        <title>Genomic Encyclopedia of Type Strains, Phase IV (KMG-IV): sequencing the most valuable type-strain genomes for metagenomic binning, comparative biology and taxonomic classification.</title>
        <authorList>
            <person name="Goeker M."/>
        </authorList>
    </citation>
    <scope>NUCLEOTIDE SEQUENCE [LARGE SCALE GENOMIC DNA]</scope>
    <source>
        <strain evidence="1 2">DSM 102189</strain>
    </source>
</reference>
<dbReference type="AlphaFoldDB" id="A0A841LKL4"/>
<organism evidence="1 2">
    <name type="scientific">Polymorphobacter multimanifer</name>
    <dbReference type="NCBI Taxonomy" id="1070431"/>
    <lineage>
        <taxon>Bacteria</taxon>
        <taxon>Pseudomonadati</taxon>
        <taxon>Pseudomonadota</taxon>
        <taxon>Alphaproteobacteria</taxon>
        <taxon>Sphingomonadales</taxon>
        <taxon>Sphingosinicellaceae</taxon>
        <taxon>Polymorphobacter</taxon>
    </lineage>
</organism>
<evidence type="ECO:0000313" key="2">
    <source>
        <dbReference type="Proteomes" id="UP000538147"/>
    </source>
</evidence>
<proteinExistence type="predicted"/>
<evidence type="ECO:0000313" key="1">
    <source>
        <dbReference type="EMBL" id="MBB6229518.1"/>
    </source>
</evidence>
<accession>A0A841LKL4</accession>
<dbReference type="InterPro" id="IPR014113">
    <property type="entry name" value="T4SS_TrbC_subgr"/>
</dbReference>
<dbReference type="Pfam" id="PF09673">
    <property type="entry name" value="TrbC_Ftype"/>
    <property type="match status" value="1"/>
</dbReference>
<sequence>MRLDLVLLAAFGLTVTWGVEAFSQTVEGVEAGRLRAAAKTQMDDAKLFTDEVVRRGQALRDEAILTRKAAQANTMRAPTASIKKPVPGIFDFDELVAAAGSVREGATAPEGPRFIAFASMSMPVSALRAMVRDVSKAGGMVVFRGFQNNSVKLFSTAMMKVVDKGQSTSGIGIDPRLFRAFNITSVPAYVVTTTDFTLCDGFSCATPLPPHDRIAGNVTAEFALEKFRGGGGPGAAAAGIYLKRLNAAQPAVKPVAREGR</sequence>
<dbReference type="EMBL" id="JACIIV010000060">
    <property type="protein sequence ID" value="MBB6229518.1"/>
    <property type="molecule type" value="Genomic_DNA"/>
</dbReference>
<dbReference type="RefSeq" id="WP_184203267.1">
    <property type="nucleotide sequence ID" value="NZ_BMOX01000160.1"/>
</dbReference>
<dbReference type="NCBIfam" id="TIGR02742">
    <property type="entry name" value="TrbC_Ftype"/>
    <property type="match status" value="1"/>
</dbReference>